<reference evidence="18" key="1">
    <citation type="submission" date="2020-06" db="EMBL/GenBank/DDBJ databases">
        <authorList>
            <person name="Li T."/>
            <person name="Hu X."/>
            <person name="Zhang T."/>
            <person name="Song X."/>
            <person name="Zhang H."/>
            <person name="Dai N."/>
            <person name="Sheng W."/>
            <person name="Hou X."/>
            <person name="Wei L."/>
        </authorList>
    </citation>
    <scope>NUCLEOTIDE SEQUENCE</scope>
    <source>
        <strain evidence="18">G02</strain>
        <tissue evidence="18">Leaf</tissue>
    </source>
</reference>
<feature type="signal peptide" evidence="16">
    <location>
        <begin position="1"/>
        <end position="24"/>
    </location>
</feature>
<dbReference type="PROSITE" id="PS00108">
    <property type="entry name" value="PROTEIN_KINASE_ST"/>
    <property type="match status" value="1"/>
</dbReference>
<dbReference type="PANTHER" id="PTHR27009">
    <property type="entry name" value="RUST RESISTANCE KINASE LR10-RELATED"/>
    <property type="match status" value="1"/>
</dbReference>
<dbReference type="GO" id="GO:0004674">
    <property type="term" value="F:protein serine/threonine kinase activity"/>
    <property type="evidence" value="ECO:0007669"/>
    <property type="project" value="UniProtKB-KW"/>
</dbReference>
<feature type="chain" id="PRO_5043665831" description="non-specific serine/threonine protein kinase" evidence="16">
    <location>
        <begin position="25"/>
        <end position="530"/>
    </location>
</feature>
<evidence type="ECO:0000313" key="18">
    <source>
        <dbReference type="EMBL" id="KAL0296704.1"/>
    </source>
</evidence>
<proteinExistence type="predicted"/>
<dbReference type="GO" id="GO:0016020">
    <property type="term" value="C:membrane"/>
    <property type="evidence" value="ECO:0007669"/>
    <property type="project" value="UniProtKB-SubCell"/>
</dbReference>
<name>A0AAW2JQ74_SESRA</name>
<dbReference type="Gene3D" id="3.30.200.20">
    <property type="entry name" value="Phosphorylase Kinase, domain 1"/>
    <property type="match status" value="1"/>
</dbReference>
<evidence type="ECO:0000259" key="17">
    <source>
        <dbReference type="PROSITE" id="PS50011"/>
    </source>
</evidence>
<evidence type="ECO:0000256" key="4">
    <source>
        <dbReference type="ARBA" id="ARBA00022679"/>
    </source>
</evidence>
<protein>
    <recommendedName>
        <fullName evidence="2">non-specific serine/threonine protein kinase</fullName>
        <ecNumber evidence="2">2.7.11.1</ecNumber>
    </recommendedName>
</protein>
<evidence type="ECO:0000256" key="15">
    <source>
        <dbReference type="SAM" id="MobiDB-lite"/>
    </source>
</evidence>
<evidence type="ECO:0000256" key="6">
    <source>
        <dbReference type="ARBA" id="ARBA00022729"/>
    </source>
</evidence>
<keyword evidence="10" id="KW-1133">Transmembrane helix</keyword>
<dbReference type="AlphaFoldDB" id="A0AAW2JQ74"/>
<keyword evidence="8 18" id="KW-0418">Kinase</keyword>
<keyword evidence="18" id="KW-0675">Receptor</keyword>
<keyword evidence="12" id="KW-0325">Glycoprotein</keyword>
<evidence type="ECO:0000256" key="9">
    <source>
        <dbReference type="ARBA" id="ARBA00022840"/>
    </source>
</evidence>
<dbReference type="InterPro" id="IPR045874">
    <property type="entry name" value="LRK10/LRL21-25-like"/>
</dbReference>
<feature type="region of interest" description="Disordered" evidence="15">
    <location>
        <begin position="504"/>
        <end position="530"/>
    </location>
</feature>
<evidence type="ECO:0000256" key="8">
    <source>
        <dbReference type="ARBA" id="ARBA00022777"/>
    </source>
</evidence>
<evidence type="ECO:0000256" key="10">
    <source>
        <dbReference type="ARBA" id="ARBA00022989"/>
    </source>
</evidence>
<keyword evidence="3" id="KW-0723">Serine/threonine-protein kinase</keyword>
<keyword evidence="4" id="KW-0808">Transferase</keyword>
<comment type="catalytic activity">
    <reaction evidence="14">
        <text>L-seryl-[protein] + ATP = O-phospho-L-seryl-[protein] + ADP + H(+)</text>
        <dbReference type="Rhea" id="RHEA:17989"/>
        <dbReference type="Rhea" id="RHEA-COMP:9863"/>
        <dbReference type="Rhea" id="RHEA-COMP:11604"/>
        <dbReference type="ChEBI" id="CHEBI:15378"/>
        <dbReference type="ChEBI" id="CHEBI:29999"/>
        <dbReference type="ChEBI" id="CHEBI:30616"/>
        <dbReference type="ChEBI" id="CHEBI:83421"/>
        <dbReference type="ChEBI" id="CHEBI:456216"/>
        <dbReference type="EC" id="2.7.11.1"/>
    </reaction>
</comment>
<dbReference type="Gene3D" id="1.10.510.10">
    <property type="entry name" value="Transferase(Phosphotransferase) domain 1"/>
    <property type="match status" value="1"/>
</dbReference>
<feature type="compositionally biased region" description="Pro residues" evidence="15">
    <location>
        <begin position="506"/>
        <end position="517"/>
    </location>
</feature>
<keyword evidence="11" id="KW-0472">Membrane</keyword>
<dbReference type="InterPro" id="IPR032872">
    <property type="entry name" value="WAK_assoc_C"/>
</dbReference>
<gene>
    <name evidence="18" type="ORF">Sradi_6722500</name>
</gene>
<keyword evidence="9" id="KW-0067">ATP-binding</keyword>
<dbReference type="Pfam" id="PF00069">
    <property type="entry name" value="Pkinase"/>
    <property type="match status" value="1"/>
</dbReference>
<evidence type="ECO:0000256" key="5">
    <source>
        <dbReference type="ARBA" id="ARBA00022692"/>
    </source>
</evidence>
<keyword evidence="5" id="KW-0812">Transmembrane</keyword>
<dbReference type="SUPFAM" id="SSF56112">
    <property type="entry name" value="Protein kinase-like (PK-like)"/>
    <property type="match status" value="1"/>
</dbReference>
<dbReference type="GO" id="GO:0030247">
    <property type="term" value="F:polysaccharide binding"/>
    <property type="evidence" value="ECO:0007669"/>
    <property type="project" value="InterPro"/>
</dbReference>
<evidence type="ECO:0000256" key="7">
    <source>
        <dbReference type="ARBA" id="ARBA00022741"/>
    </source>
</evidence>
<organism evidence="18">
    <name type="scientific">Sesamum radiatum</name>
    <name type="common">Black benniseed</name>
    <dbReference type="NCBI Taxonomy" id="300843"/>
    <lineage>
        <taxon>Eukaryota</taxon>
        <taxon>Viridiplantae</taxon>
        <taxon>Streptophyta</taxon>
        <taxon>Embryophyta</taxon>
        <taxon>Tracheophyta</taxon>
        <taxon>Spermatophyta</taxon>
        <taxon>Magnoliopsida</taxon>
        <taxon>eudicotyledons</taxon>
        <taxon>Gunneridae</taxon>
        <taxon>Pentapetalae</taxon>
        <taxon>asterids</taxon>
        <taxon>lamiids</taxon>
        <taxon>Lamiales</taxon>
        <taxon>Pedaliaceae</taxon>
        <taxon>Sesamum</taxon>
    </lineage>
</organism>
<evidence type="ECO:0000256" key="13">
    <source>
        <dbReference type="ARBA" id="ARBA00047899"/>
    </source>
</evidence>
<dbReference type="Pfam" id="PF14380">
    <property type="entry name" value="WAK_assoc"/>
    <property type="match status" value="1"/>
</dbReference>
<evidence type="ECO:0000256" key="14">
    <source>
        <dbReference type="ARBA" id="ARBA00048679"/>
    </source>
</evidence>
<evidence type="ECO:0000256" key="12">
    <source>
        <dbReference type="ARBA" id="ARBA00023180"/>
    </source>
</evidence>
<dbReference type="GO" id="GO:0005524">
    <property type="term" value="F:ATP binding"/>
    <property type="evidence" value="ECO:0007669"/>
    <property type="project" value="UniProtKB-KW"/>
</dbReference>
<feature type="domain" description="Protein kinase" evidence="17">
    <location>
        <begin position="244"/>
        <end position="511"/>
    </location>
</feature>
<comment type="subcellular location">
    <subcellularLocation>
        <location evidence="1">Membrane</location>
        <topology evidence="1">Single-pass type I membrane protein</topology>
    </subcellularLocation>
</comment>
<comment type="caution">
    <text evidence="18">The sequence shown here is derived from an EMBL/GenBank/DDBJ whole genome shotgun (WGS) entry which is preliminary data.</text>
</comment>
<evidence type="ECO:0000256" key="2">
    <source>
        <dbReference type="ARBA" id="ARBA00012513"/>
    </source>
</evidence>
<dbReference type="InterPro" id="IPR008271">
    <property type="entry name" value="Ser/Thr_kinase_AS"/>
</dbReference>
<keyword evidence="7" id="KW-0547">Nucleotide-binding</keyword>
<evidence type="ECO:0000256" key="3">
    <source>
        <dbReference type="ARBA" id="ARBA00022527"/>
    </source>
</evidence>
<keyword evidence="6 16" id="KW-0732">Signal</keyword>
<comment type="catalytic activity">
    <reaction evidence="13">
        <text>L-threonyl-[protein] + ATP = O-phospho-L-threonyl-[protein] + ADP + H(+)</text>
        <dbReference type="Rhea" id="RHEA:46608"/>
        <dbReference type="Rhea" id="RHEA-COMP:11060"/>
        <dbReference type="Rhea" id="RHEA-COMP:11605"/>
        <dbReference type="ChEBI" id="CHEBI:15378"/>
        <dbReference type="ChEBI" id="CHEBI:30013"/>
        <dbReference type="ChEBI" id="CHEBI:30616"/>
        <dbReference type="ChEBI" id="CHEBI:61977"/>
        <dbReference type="ChEBI" id="CHEBI:456216"/>
        <dbReference type="EC" id="2.7.11.1"/>
    </reaction>
</comment>
<dbReference type="InterPro" id="IPR000719">
    <property type="entry name" value="Prot_kinase_dom"/>
</dbReference>
<dbReference type="PROSITE" id="PS50011">
    <property type="entry name" value="PROTEIN_KINASE_DOM"/>
    <property type="match status" value="1"/>
</dbReference>
<reference evidence="18" key="2">
    <citation type="journal article" date="2024" name="Plant">
        <title>Genomic evolution and insights into agronomic trait innovations of Sesamum species.</title>
        <authorList>
            <person name="Miao H."/>
            <person name="Wang L."/>
            <person name="Qu L."/>
            <person name="Liu H."/>
            <person name="Sun Y."/>
            <person name="Le M."/>
            <person name="Wang Q."/>
            <person name="Wei S."/>
            <person name="Zheng Y."/>
            <person name="Lin W."/>
            <person name="Duan Y."/>
            <person name="Cao H."/>
            <person name="Xiong S."/>
            <person name="Wang X."/>
            <person name="Wei L."/>
            <person name="Li C."/>
            <person name="Ma Q."/>
            <person name="Ju M."/>
            <person name="Zhao R."/>
            <person name="Li G."/>
            <person name="Mu C."/>
            <person name="Tian Q."/>
            <person name="Mei H."/>
            <person name="Zhang T."/>
            <person name="Gao T."/>
            <person name="Zhang H."/>
        </authorList>
    </citation>
    <scope>NUCLEOTIDE SEQUENCE</scope>
    <source>
        <strain evidence="18">G02</strain>
    </source>
</reference>
<evidence type="ECO:0000256" key="1">
    <source>
        <dbReference type="ARBA" id="ARBA00004479"/>
    </source>
</evidence>
<dbReference type="SMART" id="SM00220">
    <property type="entry name" value="S_TKc"/>
    <property type="match status" value="1"/>
</dbReference>
<accession>A0AAW2JQ74</accession>
<evidence type="ECO:0000256" key="16">
    <source>
        <dbReference type="SAM" id="SignalP"/>
    </source>
</evidence>
<evidence type="ECO:0000256" key="11">
    <source>
        <dbReference type="ARBA" id="ARBA00023136"/>
    </source>
</evidence>
<dbReference type="EC" id="2.7.11.1" evidence="2"/>
<dbReference type="FunFam" id="1.10.510.10:FF:000590">
    <property type="entry name" value="PR5-like receptor kinase"/>
    <property type="match status" value="1"/>
</dbReference>
<dbReference type="Pfam" id="PF13947">
    <property type="entry name" value="GUB_WAK_bind"/>
    <property type="match status" value="1"/>
</dbReference>
<dbReference type="InterPro" id="IPR025287">
    <property type="entry name" value="WAK_GUB"/>
</dbReference>
<sequence length="530" mass="58714">MKENNLQTLLICIFVVIFSSRTSGAYYPYEACVPRNCGLGPNIHFPFYIPGLQESFCGYPGFQLNCSQQGFPVLQLPGSEYVVQDISYQTRSLRVYNAAVLSSNGTGCLPRTMRNMTFPADPFSFSNNVTQLHLFSNCTNSTSEDLWRHRVGCDGKGRDGWDLGIYDKDENSTNIASKNCKRNVVAPVEDDGNIGPGNVDEVLRRGFVLNWTASDCSPCGISGGRCGFNAITYHFRCFCPEGPHSRSCPPGKGGYGNVYKGKSQDGLLLAIKILNESRDDGEEFVNEVASISTTSHVNIVTLLDSALRALKELLFMSSCRMALLTVGIARGLEYLHRGCNTRILHLDIKPHNILLDKDFQPKISDFGLAKLCPDRASIISMSGTRGTIGYIAPEVFCRNFGDISHKSDVYSYGMMVLDIVGERKNDNPRIGHDHDHSSETYFPHWIYKHLELDNDDGIVGGEECHLTKRKLAIVGLWCIQTNPKDRPSMSRVVEMLEGRVESLQVPPKPYLSSPPRPAADHDASISDSSI</sequence>
<dbReference type="InterPro" id="IPR011009">
    <property type="entry name" value="Kinase-like_dom_sf"/>
</dbReference>
<dbReference type="EMBL" id="JACGWJ010000032">
    <property type="protein sequence ID" value="KAL0296704.1"/>
    <property type="molecule type" value="Genomic_DNA"/>
</dbReference>